<feature type="compositionally biased region" description="Basic and acidic residues" evidence="7">
    <location>
        <begin position="839"/>
        <end position="849"/>
    </location>
</feature>
<comment type="caution">
    <text evidence="9">The sequence shown here is derived from an EMBL/GenBank/DDBJ whole genome shotgun (WGS) entry which is preliminary data.</text>
</comment>
<dbReference type="CDD" id="cd08045">
    <property type="entry name" value="HFD_TAF4"/>
    <property type="match status" value="1"/>
</dbReference>
<dbReference type="STRING" id="3476.A0A2P5BZS4"/>
<feature type="compositionally biased region" description="Polar residues" evidence="7">
    <location>
        <begin position="302"/>
        <end position="316"/>
    </location>
</feature>
<dbReference type="Proteomes" id="UP000237105">
    <property type="component" value="Unassembled WGS sequence"/>
</dbReference>
<sequence length="1088" mass="118197">MDPSIMKKLLEDDEDESMHSGADVEAFQAALNRDIGGDASSSQPSDPDSSGLSQGSNTTSHQSLPQFQTVTRDETTNFQIQQDQKGAQPQTTNSSLQGQGLVKHEPIPESLNKTQSPPQPQPQPEPEPQPEPQPPPPPPLQQQQHDNNNAPQEVNDLGLPLMPSQDDRQQRQTEQKPLQIPQATGMQISGKNPVTMHEPDRVHIPDGDSQYLKLQKMSNQQATVPEQASNPPARSKQVPFGLLLPVLMNQLDKDKGMQLQELFGKLKREEISKESFVRLIRGVVGEQVLKLAVMTVQSQNFQPSSKQYQLQSQASARKQPPGMPSVNLGATQFTDPRPFAQVHQKSTSSSADVSHVPAPTGQMLTNPSHQIVEKNVQMLREADRQLDSHGKHVNQLPSSTVVTTNQERDPMQGLNKQQQQHLHFPQASFSSYGGNGSSSHLYSGTNVNTSTLALKPQLHDSQMRQISQLQSMGSAQLGGETHGGNVLGVSKLERQNSISDPSRMHGGSLSHFVGNSTIQQNPVPWQPPTNKDQNAGPLSSMSYVKPEPVEQATELQHKTPSSSQGLPSVSAAQFEQGNTLSGTLRDDSLEKQPSRMGYPTSAGIVHSATTMAPPNSLSSTMTVQPDPSVPLGARAPSGTAPVGINNKTPPKKPSIGQKKPLEALGSSPPPASKKQKVSGNFLDQSIEQLNDVTAVSGVNLREEEEQLFSGPKEDSRVSEASRKVVQEEEERLILQKIPLQKKLAEIMAKCGLKGISNDVERCLSLSVEERMRGLIDNLIRLSKQRADTEKSRHQTVTTSDIRLQIMTMNRKARDEWERKQAEAEKLRKQNEPDSNNGVDGEKEKDDGRAKSFKGQPNKEEDDKMRTTAANVAARAAVGGDDMLSKWQLMAEQARQKREGGTDAASGSQPTKDVNRKNSSTPGKTTKDHQEAEKRSGAASFAAPGVVRKFGRNQVVVPQTKVVRSIITIKDVIAVLEREPQMSRSTLINVANGAAGHHSMKERVKCGGLFGGFILTSSSSSYWVSSSAEEMSGEPVGGLNGPGAGLLAHGRSKSWGWAFASPMRAFGKPSSGSNGKRDITRQSSDKSSI</sequence>
<dbReference type="InterPro" id="IPR022003">
    <property type="entry name" value="RST"/>
</dbReference>
<feature type="compositionally biased region" description="Polar residues" evidence="7">
    <location>
        <begin position="217"/>
        <end position="232"/>
    </location>
</feature>
<feature type="compositionally biased region" description="Basic and acidic residues" evidence="7">
    <location>
        <begin position="1074"/>
        <end position="1088"/>
    </location>
</feature>
<feature type="compositionally biased region" description="Polar residues" evidence="7">
    <location>
        <begin position="904"/>
        <end position="923"/>
    </location>
</feature>
<feature type="domain" description="RST" evidence="8">
    <location>
        <begin position="231"/>
        <end position="302"/>
    </location>
</feature>
<dbReference type="InterPro" id="IPR007900">
    <property type="entry name" value="TAF4_C"/>
</dbReference>
<keyword evidence="4" id="KW-0804">Transcription</keyword>
<accession>A0A2P5BZS4</accession>
<dbReference type="FunFam" id="1.10.20.10:FF:000015">
    <property type="entry name" value="Transcription initiation factor TFIID subunit 4B"/>
    <property type="match status" value="1"/>
</dbReference>
<dbReference type="GO" id="GO:0046982">
    <property type="term" value="F:protein heterodimerization activity"/>
    <property type="evidence" value="ECO:0007669"/>
    <property type="project" value="InterPro"/>
</dbReference>
<feature type="region of interest" description="Disordered" evidence="7">
    <location>
        <begin position="346"/>
        <end position="365"/>
    </location>
</feature>
<proteinExistence type="inferred from homology"/>
<dbReference type="PANTHER" id="PTHR15138">
    <property type="entry name" value="TRANSCRIPTION INITIATION FACTOR TFIID SUBUNIT 4"/>
    <property type="match status" value="1"/>
</dbReference>
<comment type="function">
    <text evidence="6">TAFs are components of the transcription factor IID (TFIID) complex that is essential for mediating regulation of RNA polymerase transcription.</text>
</comment>
<dbReference type="PANTHER" id="PTHR15138:SF14">
    <property type="entry name" value="TRANSCRIPTION INITIATION FACTOR TFIID SUBUNIT 4"/>
    <property type="match status" value="1"/>
</dbReference>
<evidence type="ECO:0000256" key="5">
    <source>
        <dbReference type="ARBA" id="ARBA00023242"/>
    </source>
</evidence>
<evidence type="ECO:0000256" key="3">
    <source>
        <dbReference type="ARBA" id="ARBA00023015"/>
    </source>
</evidence>
<protein>
    <submittedName>
        <fullName evidence="9">Histone-fold protein</fullName>
    </submittedName>
</protein>
<feature type="region of interest" description="Disordered" evidence="7">
    <location>
        <begin position="497"/>
        <end position="676"/>
    </location>
</feature>
<name>A0A2P5BZS4_PARAD</name>
<evidence type="ECO:0000259" key="8">
    <source>
        <dbReference type="PROSITE" id="PS51879"/>
    </source>
</evidence>
<dbReference type="PROSITE" id="PS51879">
    <property type="entry name" value="RST"/>
    <property type="match status" value="1"/>
</dbReference>
<feature type="compositionally biased region" description="Basic and acidic residues" evidence="7">
    <location>
        <begin position="856"/>
        <end position="865"/>
    </location>
</feature>
<feature type="compositionally biased region" description="Low complexity" evidence="7">
    <location>
        <begin position="40"/>
        <end position="56"/>
    </location>
</feature>
<feature type="compositionally biased region" description="Polar residues" evidence="7">
    <location>
        <begin position="57"/>
        <end position="98"/>
    </location>
</feature>
<dbReference type="GO" id="GO:0016251">
    <property type="term" value="F:RNA polymerase II general transcription initiation factor activity"/>
    <property type="evidence" value="ECO:0007669"/>
    <property type="project" value="TreeGrafter"/>
</dbReference>
<dbReference type="GO" id="GO:0003677">
    <property type="term" value="F:DNA binding"/>
    <property type="evidence" value="ECO:0007669"/>
    <property type="project" value="TreeGrafter"/>
</dbReference>
<organism evidence="9 10">
    <name type="scientific">Parasponia andersonii</name>
    <name type="common">Sponia andersonii</name>
    <dbReference type="NCBI Taxonomy" id="3476"/>
    <lineage>
        <taxon>Eukaryota</taxon>
        <taxon>Viridiplantae</taxon>
        <taxon>Streptophyta</taxon>
        <taxon>Embryophyta</taxon>
        <taxon>Tracheophyta</taxon>
        <taxon>Spermatophyta</taxon>
        <taxon>Magnoliopsida</taxon>
        <taxon>eudicotyledons</taxon>
        <taxon>Gunneridae</taxon>
        <taxon>Pentapetalae</taxon>
        <taxon>rosids</taxon>
        <taxon>fabids</taxon>
        <taxon>Rosales</taxon>
        <taxon>Cannabaceae</taxon>
        <taxon>Parasponia</taxon>
    </lineage>
</organism>
<feature type="region of interest" description="Disordered" evidence="7">
    <location>
        <begin position="302"/>
        <end position="333"/>
    </location>
</feature>
<evidence type="ECO:0000256" key="1">
    <source>
        <dbReference type="ARBA" id="ARBA00004123"/>
    </source>
</evidence>
<evidence type="ECO:0000256" key="4">
    <source>
        <dbReference type="ARBA" id="ARBA00023163"/>
    </source>
</evidence>
<feature type="compositionally biased region" description="Polar residues" evidence="7">
    <location>
        <begin position="607"/>
        <end position="625"/>
    </location>
</feature>
<feature type="compositionally biased region" description="Basic and acidic residues" evidence="7">
    <location>
        <begin position="811"/>
        <end position="831"/>
    </location>
</feature>
<feature type="compositionally biased region" description="Polar residues" evidence="7">
    <location>
        <begin position="513"/>
        <end position="542"/>
    </location>
</feature>
<feature type="compositionally biased region" description="Pro residues" evidence="7">
    <location>
        <begin position="117"/>
        <end position="140"/>
    </location>
</feature>
<keyword evidence="5" id="KW-0539">Nucleus</keyword>
<evidence type="ECO:0000313" key="10">
    <source>
        <dbReference type="Proteomes" id="UP000237105"/>
    </source>
</evidence>
<feature type="compositionally biased region" description="Polar residues" evidence="7">
    <location>
        <begin position="558"/>
        <end position="582"/>
    </location>
</feature>
<evidence type="ECO:0000256" key="7">
    <source>
        <dbReference type="SAM" id="MobiDB-lite"/>
    </source>
</evidence>
<feature type="compositionally biased region" description="Basic and acidic residues" evidence="7">
    <location>
        <begin position="924"/>
        <end position="935"/>
    </location>
</feature>
<comment type="similarity">
    <text evidence="2">Belongs to the TAF4 family.</text>
</comment>
<evidence type="ECO:0000256" key="6">
    <source>
        <dbReference type="ARBA" id="ARBA00058775"/>
    </source>
</evidence>
<gene>
    <name evidence="9" type="ORF">PanWU01x14_196610</name>
</gene>
<dbReference type="InterPro" id="IPR009072">
    <property type="entry name" value="Histone-fold"/>
</dbReference>
<feature type="region of interest" description="Disordered" evidence="7">
    <location>
        <begin position="1"/>
        <end position="194"/>
    </location>
</feature>
<feature type="region of interest" description="Disordered" evidence="7">
    <location>
        <begin position="890"/>
        <end position="939"/>
    </location>
</feature>
<comment type="subcellular location">
    <subcellularLocation>
        <location evidence="1">Nucleus</location>
    </subcellularLocation>
</comment>
<feature type="region of interest" description="Disordered" evidence="7">
    <location>
        <begin position="1064"/>
        <end position="1088"/>
    </location>
</feature>
<feature type="compositionally biased region" description="Basic and acidic residues" evidence="7">
    <location>
        <begin position="584"/>
        <end position="593"/>
    </location>
</feature>
<dbReference type="OrthoDB" id="21060at2759"/>
<reference evidence="10" key="1">
    <citation type="submission" date="2016-06" db="EMBL/GenBank/DDBJ databases">
        <title>Parallel loss of symbiosis genes in relatives of nitrogen-fixing non-legume Parasponia.</title>
        <authorList>
            <person name="Van Velzen R."/>
            <person name="Holmer R."/>
            <person name="Bu F."/>
            <person name="Rutten L."/>
            <person name="Van Zeijl A."/>
            <person name="Liu W."/>
            <person name="Santuari L."/>
            <person name="Cao Q."/>
            <person name="Sharma T."/>
            <person name="Shen D."/>
            <person name="Roswanjaya Y."/>
            <person name="Wardhani T."/>
            <person name="Kalhor M.S."/>
            <person name="Jansen J."/>
            <person name="Van den Hoogen J."/>
            <person name="Gungor B."/>
            <person name="Hartog M."/>
            <person name="Hontelez J."/>
            <person name="Verver J."/>
            <person name="Yang W.-C."/>
            <person name="Schijlen E."/>
            <person name="Repin R."/>
            <person name="Schilthuizen M."/>
            <person name="Schranz E."/>
            <person name="Heidstra R."/>
            <person name="Miyata K."/>
            <person name="Fedorova E."/>
            <person name="Kohlen W."/>
            <person name="Bisseling T."/>
            <person name="Smit S."/>
            <person name="Geurts R."/>
        </authorList>
    </citation>
    <scope>NUCLEOTIDE SEQUENCE [LARGE SCALE GENOMIC DNA]</scope>
    <source>
        <strain evidence="10">cv. WU1-14</strain>
    </source>
</reference>
<evidence type="ECO:0000313" key="9">
    <source>
        <dbReference type="EMBL" id="PON54271.1"/>
    </source>
</evidence>
<dbReference type="Pfam" id="PF12174">
    <property type="entry name" value="RST"/>
    <property type="match status" value="1"/>
</dbReference>
<feature type="compositionally biased region" description="Basic and acidic residues" evidence="7">
    <location>
        <begin position="165"/>
        <end position="174"/>
    </location>
</feature>
<dbReference type="Gene3D" id="1.10.20.10">
    <property type="entry name" value="Histone, subunit A"/>
    <property type="match status" value="1"/>
</dbReference>
<keyword evidence="10" id="KW-1185">Reference proteome</keyword>
<dbReference type="GO" id="GO:0005669">
    <property type="term" value="C:transcription factor TFIID complex"/>
    <property type="evidence" value="ECO:0007669"/>
    <property type="project" value="InterPro"/>
</dbReference>
<dbReference type="InterPro" id="IPR045144">
    <property type="entry name" value="TAF4"/>
</dbReference>
<evidence type="ECO:0000256" key="2">
    <source>
        <dbReference type="ARBA" id="ARBA00006178"/>
    </source>
</evidence>
<feature type="region of interest" description="Disordered" evidence="7">
    <location>
        <begin position="217"/>
        <end position="236"/>
    </location>
</feature>
<dbReference type="Pfam" id="PF05236">
    <property type="entry name" value="TAF4"/>
    <property type="match status" value="1"/>
</dbReference>
<feature type="region of interest" description="Disordered" evidence="7">
    <location>
        <begin position="811"/>
        <end position="865"/>
    </location>
</feature>
<dbReference type="EMBL" id="JXTB01000197">
    <property type="protein sequence ID" value="PON54271.1"/>
    <property type="molecule type" value="Genomic_DNA"/>
</dbReference>
<dbReference type="GO" id="GO:0006367">
    <property type="term" value="P:transcription initiation at RNA polymerase II promoter"/>
    <property type="evidence" value="ECO:0007669"/>
    <property type="project" value="TreeGrafter"/>
</dbReference>
<keyword evidence="3" id="KW-0805">Transcription regulation</keyword>
<feature type="compositionally biased region" description="Polar residues" evidence="7">
    <location>
        <begin position="181"/>
        <end position="192"/>
    </location>
</feature>
<dbReference type="AlphaFoldDB" id="A0A2P5BZS4"/>